<feature type="transmembrane region" description="Helical" evidence="1">
    <location>
        <begin position="221"/>
        <end position="238"/>
    </location>
</feature>
<evidence type="ECO:0000259" key="2">
    <source>
        <dbReference type="Pfam" id="PF00892"/>
    </source>
</evidence>
<feature type="transmembrane region" description="Helical" evidence="1">
    <location>
        <begin position="154"/>
        <end position="176"/>
    </location>
</feature>
<feature type="transmembrane region" description="Helical" evidence="1">
    <location>
        <begin position="45"/>
        <end position="64"/>
    </location>
</feature>
<feature type="transmembrane region" description="Helical" evidence="1">
    <location>
        <begin position="12"/>
        <end position="33"/>
    </location>
</feature>
<gene>
    <name evidence="3" type="ORF">ACFPFW_17375</name>
</gene>
<evidence type="ECO:0000256" key="1">
    <source>
        <dbReference type="SAM" id="Phobius"/>
    </source>
</evidence>
<feature type="transmembrane region" description="Helical" evidence="1">
    <location>
        <begin position="188"/>
        <end position="209"/>
    </location>
</feature>
<dbReference type="RefSeq" id="WP_114957883.1">
    <property type="nucleotide sequence ID" value="NZ_JBHSJF010000008.1"/>
</dbReference>
<feature type="transmembrane region" description="Helical" evidence="1">
    <location>
        <begin position="76"/>
        <end position="96"/>
    </location>
</feature>
<feature type="transmembrane region" description="Helical" evidence="1">
    <location>
        <begin position="247"/>
        <end position="267"/>
    </location>
</feature>
<feature type="transmembrane region" description="Helical" evidence="1">
    <location>
        <begin position="130"/>
        <end position="148"/>
    </location>
</feature>
<dbReference type="Pfam" id="PF00892">
    <property type="entry name" value="EamA"/>
    <property type="match status" value="2"/>
</dbReference>
<feature type="transmembrane region" description="Helical" evidence="1">
    <location>
        <begin position="102"/>
        <end position="123"/>
    </location>
</feature>
<evidence type="ECO:0000313" key="3">
    <source>
        <dbReference type="EMBL" id="MFC5069789.1"/>
    </source>
</evidence>
<dbReference type="PANTHER" id="PTHR22911:SF76">
    <property type="entry name" value="EAMA DOMAIN-CONTAINING PROTEIN"/>
    <property type="match status" value="1"/>
</dbReference>
<sequence length="295" mass="30036">MSELSETAARPGQARATGIGLVAIMLWAALALLTVHANGIPSFELLSLTFGVAFLAGLAALAMGGRERLAELRQPAAPWLTAFVGIFLYHALYFFALSAAPAAQASLIAYLWPLLIVLLSTLAAGQRLRLPHLIGAVLGLAGTFSLFLGKNTEAASAGAAMGYLAAFGCAFVWSGYSVANRKYGATPSGMLVGVCGAIAVAGAICHLVFETTIAPNGGQWLAIVALGLGPTGLAFFAWDHATKHGNLPLLGALSYLAPLVSTLLLILTGQAESSLAIIVAALLIIGGAAIAAKAA</sequence>
<dbReference type="Proteomes" id="UP001595796">
    <property type="component" value="Unassembled WGS sequence"/>
</dbReference>
<dbReference type="SUPFAM" id="SSF103481">
    <property type="entry name" value="Multidrug resistance efflux transporter EmrE"/>
    <property type="match status" value="2"/>
</dbReference>
<comment type="caution">
    <text evidence="3">The sequence shown here is derived from an EMBL/GenBank/DDBJ whole genome shotgun (WGS) entry which is preliminary data.</text>
</comment>
<keyword evidence="1" id="KW-0472">Membrane</keyword>
<feature type="domain" description="EamA" evidence="2">
    <location>
        <begin position="161"/>
        <end position="290"/>
    </location>
</feature>
<reference evidence="4" key="1">
    <citation type="journal article" date="2019" name="Int. J. Syst. Evol. Microbiol.">
        <title>The Global Catalogue of Microorganisms (GCM) 10K type strain sequencing project: providing services to taxonomists for standard genome sequencing and annotation.</title>
        <authorList>
            <consortium name="The Broad Institute Genomics Platform"/>
            <consortium name="The Broad Institute Genome Sequencing Center for Infectious Disease"/>
            <person name="Wu L."/>
            <person name="Ma J."/>
        </authorList>
    </citation>
    <scope>NUCLEOTIDE SEQUENCE [LARGE SCALE GENOMIC DNA]</scope>
    <source>
        <strain evidence="4">CGMCC 1.16444</strain>
    </source>
</reference>
<dbReference type="InterPro" id="IPR037185">
    <property type="entry name" value="EmrE-like"/>
</dbReference>
<keyword evidence="1" id="KW-0812">Transmembrane</keyword>
<dbReference type="InterPro" id="IPR000620">
    <property type="entry name" value="EamA_dom"/>
</dbReference>
<protein>
    <submittedName>
        <fullName evidence="3">DMT family transporter</fullName>
    </submittedName>
</protein>
<feature type="transmembrane region" description="Helical" evidence="1">
    <location>
        <begin position="273"/>
        <end position="292"/>
    </location>
</feature>
<keyword evidence="1" id="KW-1133">Transmembrane helix</keyword>
<dbReference type="PANTHER" id="PTHR22911">
    <property type="entry name" value="ACYL-MALONYL CONDENSING ENZYME-RELATED"/>
    <property type="match status" value="1"/>
</dbReference>
<keyword evidence="4" id="KW-1185">Reference proteome</keyword>
<accession>A0ABV9Z5D7</accession>
<name>A0ABV9Z5D7_9HYPH</name>
<proteinExistence type="predicted"/>
<feature type="domain" description="EamA" evidence="2">
    <location>
        <begin position="20"/>
        <end position="147"/>
    </location>
</feature>
<evidence type="ECO:0000313" key="4">
    <source>
        <dbReference type="Proteomes" id="UP001595796"/>
    </source>
</evidence>
<dbReference type="EMBL" id="JBHSJF010000008">
    <property type="protein sequence ID" value="MFC5069789.1"/>
    <property type="molecule type" value="Genomic_DNA"/>
</dbReference>
<organism evidence="3 4">
    <name type="scientific">Flaviflagellibacter deserti</name>
    <dbReference type="NCBI Taxonomy" id="2267266"/>
    <lineage>
        <taxon>Bacteria</taxon>
        <taxon>Pseudomonadati</taxon>
        <taxon>Pseudomonadota</taxon>
        <taxon>Alphaproteobacteria</taxon>
        <taxon>Hyphomicrobiales</taxon>
        <taxon>Flaviflagellibacter</taxon>
    </lineage>
</organism>